<evidence type="ECO:0000256" key="2">
    <source>
        <dbReference type="PROSITE-ProRule" id="PRU00284"/>
    </source>
</evidence>
<proteinExistence type="predicted"/>
<feature type="coiled-coil region" evidence="3">
    <location>
        <begin position="9"/>
        <end position="36"/>
    </location>
</feature>
<dbReference type="SMART" id="SM00283">
    <property type="entry name" value="MA"/>
    <property type="match status" value="1"/>
</dbReference>
<dbReference type="PANTHER" id="PTHR32089">
    <property type="entry name" value="METHYL-ACCEPTING CHEMOTAXIS PROTEIN MCPB"/>
    <property type="match status" value="1"/>
</dbReference>
<accession>A0AAU7FDP8</accession>
<dbReference type="Gene3D" id="1.20.120.30">
    <property type="entry name" value="Aspartate receptor, ligand-binding domain"/>
    <property type="match status" value="1"/>
</dbReference>
<evidence type="ECO:0000313" key="5">
    <source>
        <dbReference type="EMBL" id="XBM02170.1"/>
    </source>
</evidence>
<dbReference type="InterPro" id="IPR025991">
    <property type="entry name" value="Chemoreceptor_zinc-bind_dom"/>
</dbReference>
<dbReference type="PANTHER" id="PTHR32089:SF112">
    <property type="entry name" value="LYSOZYME-LIKE PROTEIN-RELATED"/>
    <property type="match status" value="1"/>
</dbReference>
<dbReference type="PROSITE" id="PS50111">
    <property type="entry name" value="CHEMOTAXIS_TRANSDUC_2"/>
    <property type="match status" value="1"/>
</dbReference>
<sequence length="362" mass="39740">MFFGQKKLIASLYERVANLEQENQKLKKENSKLLKDQDFISSLQNQDNGEGKYYISMFESLAQFGVSLDASSHSLGRMNEKMKEEQRCAVALSRVASDNTQAIATISDSLTQLSSTAAQSVTEVDKLDQQSDQISGIVQLIKEIADQTNLLALNAAIEAARAGEQGRGFAVVADEVRKLAERTGNATKDITKLVGEIRQETQSVKQTMNTMAEQTAQYSDMGRNAASDMELLITVSGEMEEMVNQNMLASFVEVAKLDHLLFKFRVYQSVSGAPSGGGLHITNDPHQCRFGHWYYNGEGQALLGKNPAYREMEAPHGEVHHNGTAAISAWQAGKKEQVLSALQQMEQSSTRLGGILDRIAGI</sequence>
<organism evidence="5">
    <name type="scientific">Chitinibacter mangrovi</name>
    <dbReference type="NCBI Taxonomy" id="3153927"/>
    <lineage>
        <taxon>Bacteria</taxon>
        <taxon>Pseudomonadati</taxon>
        <taxon>Pseudomonadota</taxon>
        <taxon>Betaproteobacteria</taxon>
        <taxon>Neisseriales</taxon>
        <taxon>Chitinibacteraceae</taxon>
        <taxon>Chitinibacter</taxon>
    </lineage>
</organism>
<protein>
    <submittedName>
        <fullName evidence="5">Methyl-accepting chemotaxis protein</fullName>
    </submittedName>
</protein>
<dbReference type="GO" id="GO:0016020">
    <property type="term" value="C:membrane"/>
    <property type="evidence" value="ECO:0007669"/>
    <property type="project" value="InterPro"/>
</dbReference>
<gene>
    <name evidence="5" type="ORF">ABHF33_07860</name>
</gene>
<keyword evidence="3" id="KW-0175">Coiled coil</keyword>
<name>A0AAU7FDP8_9NEIS</name>
<dbReference type="Pfam" id="PF00015">
    <property type="entry name" value="MCPsignal"/>
    <property type="match status" value="1"/>
</dbReference>
<keyword evidence="1 2" id="KW-0807">Transducer</keyword>
<evidence type="ECO:0000259" key="4">
    <source>
        <dbReference type="PROSITE" id="PS50111"/>
    </source>
</evidence>
<dbReference type="GO" id="GO:0007165">
    <property type="term" value="P:signal transduction"/>
    <property type="evidence" value="ECO:0007669"/>
    <property type="project" value="UniProtKB-KW"/>
</dbReference>
<dbReference type="Gene3D" id="6.10.250.3200">
    <property type="match status" value="1"/>
</dbReference>
<evidence type="ECO:0000256" key="3">
    <source>
        <dbReference type="SAM" id="Coils"/>
    </source>
</evidence>
<dbReference type="AlphaFoldDB" id="A0AAU7FDP8"/>
<dbReference type="InterPro" id="IPR004089">
    <property type="entry name" value="MCPsignal_dom"/>
</dbReference>
<dbReference type="SUPFAM" id="SSF58104">
    <property type="entry name" value="Methyl-accepting chemotaxis protein (MCP) signaling domain"/>
    <property type="match status" value="1"/>
</dbReference>
<dbReference type="Pfam" id="PF13682">
    <property type="entry name" value="CZB"/>
    <property type="match status" value="1"/>
</dbReference>
<feature type="domain" description="Methyl-accepting transducer" evidence="4">
    <location>
        <begin position="67"/>
        <end position="247"/>
    </location>
</feature>
<dbReference type="KEGG" id="cmav:ABHF33_07860"/>
<reference evidence="5" key="1">
    <citation type="submission" date="2024-05" db="EMBL/GenBank/DDBJ databases">
        <authorList>
            <person name="Yang L."/>
            <person name="Pan L."/>
        </authorList>
    </citation>
    <scope>NUCLEOTIDE SEQUENCE</scope>
    <source>
        <strain evidence="5">FCG-7</strain>
    </source>
</reference>
<dbReference type="EMBL" id="CP157355">
    <property type="protein sequence ID" value="XBM02170.1"/>
    <property type="molecule type" value="Genomic_DNA"/>
</dbReference>
<evidence type="ECO:0000256" key="1">
    <source>
        <dbReference type="ARBA" id="ARBA00023224"/>
    </source>
</evidence>